<dbReference type="InterPro" id="IPR035069">
    <property type="entry name" value="TTHA1013/TTHA0281-like"/>
</dbReference>
<proteinExistence type="predicted"/>
<accession>A0ABS9MT81</accession>
<dbReference type="EMBL" id="JAKNCT010000014">
    <property type="protein sequence ID" value="MCG5031831.1"/>
    <property type="molecule type" value="Genomic_DNA"/>
</dbReference>
<dbReference type="Proteomes" id="UP001297600">
    <property type="component" value="Unassembled WGS sequence"/>
</dbReference>
<name>A0ABS9MT81_9BURK</name>
<gene>
    <name evidence="1" type="ORF">MAF45_10325</name>
</gene>
<dbReference type="RefSeq" id="WP_237980419.1">
    <property type="nucleotide sequence ID" value="NZ_JAKNCT010000014.1"/>
</dbReference>
<sequence length="146" mass="15893">MKAFSAYPAFFQLSRDGVYSVRFRDFENAGSEGRSLEEALHGVHAALIGAMKACVARGELIPEPSEPQPGEELVRLAPSLGVKILLVNDMIRTGIRPSELARRMGILPQEASRLLNLGHASKIDTLARALEALDLQLVCSVQLREG</sequence>
<dbReference type="SUPFAM" id="SSF143100">
    <property type="entry name" value="TTHA1013/TTHA0281-like"/>
    <property type="match status" value="1"/>
</dbReference>
<dbReference type="Gene3D" id="3.30.160.250">
    <property type="match status" value="1"/>
</dbReference>
<dbReference type="SUPFAM" id="SSF47413">
    <property type="entry name" value="lambda repressor-like DNA-binding domains"/>
    <property type="match status" value="1"/>
</dbReference>
<reference evidence="1 2" key="1">
    <citation type="submission" date="2022-02" db="EMBL/GenBank/DDBJ databases">
        <title>Mesosutterella porci, a novel member of the family Sutterellaceae from pig feces.</title>
        <authorList>
            <person name="Wylensek D."/>
            <person name="Clavel T."/>
        </authorList>
    </citation>
    <scope>NUCLEOTIDE SEQUENCE [LARGE SCALE GENOMIC DNA]</scope>
    <source>
        <strain evidence="2">oilRF-744-wt-GAM-9</strain>
    </source>
</reference>
<keyword evidence="2" id="KW-1185">Reference proteome</keyword>
<protein>
    <submittedName>
        <fullName evidence="1">Type II toxin-antitoxin system HicB family antitoxin</fullName>
    </submittedName>
</protein>
<evidence type="ECO:0000313" key="1">
    <source>
        <dbReference type="EMBL" id="MCG5031831.1"/>
    </source>
</evidence>
<dbReference type="InterPro" id="IPR010982">
    <property type="entry name" value="Lambda_DNA-bd_dom_sf"/>
</dbReference>
<evidence type="ECO:0000313" key="2">
    <source>
        <dbReference type="Proteomes" id="UP001297600"/>
    </source>
</evidence>
<organism evidence="1 2">
    <name type="scientific">Mesosutterella porci</name>
    <dbReference type="NCBI Taxonomy" id="2915351"/>
    <lineage>
        <taxon>Bacteria</taxon>
        <taxon>Pseudomonadati</taxon>
        <taxon>Pseudomonadota</taxon>
        <taxon>Betaproteobacteria</taxon>
        <taxon>Burkholderiales</taxon>
        <taxon>Sutterellaceae</taxon>
        <taxon>Mesosutterella</taxon>
    </lineage>
</organism>
<comment type="caution">
    <text evidence="1">The sequence shown here is derived from an EMBL/GenBank/DDBJ whole genome shotgun (WGS) entry which is preliminary data.</text>
</comment>